<organism evidence="5 6">
    <name type="scientific">Orenia metallireducens</name>
    <dbReference type="NCBI Taxonomy" id="1413210"/>
    <lineage>
        <taxon>Bacteria</taxon>
        <taxon>Bacillati</taxon>
        <taxon>Bacillota</taxon>
        <taxon>Clostridia</taxon>
        <taxon>Halanaerobiales</taxon>
        <taxon>Halobacteroidaceae</taxon>
        <taxon>Orenia</taxon>
    </lineage>
</organism>
<gene>
    <name evidence="5" type="ORF">SAMN06265827_1195</name>
</gene>
<dbReference type="PANTHER" id="PTHR43122:SF1">
    <property type="entry name" value="IRON-SULFUR-BINDING PROTEIN"/>
    <property type="match status" value="1"/>
</dbReference>
<feature type="domain" description="4Fe-4S ferredoxin-type" evidence="4">
    <location>
        <begin position="230"/>
        <end position="256"/>
    </location>
</feature>
<keyword evidence="6" id="KW-1185">Reference proteome</keyword>
<dbReference type="OrthoDB" id="9813995at2"/>
<reference evidence="6" key="1">
    <citation type="submission" date="2017-09" db="EMBL/GenBank/DDBJ databases">
        <authorList>
            <person name="Varghese N."/>
            <person name="Submissions S."/>
        </authorList>
    </citation>
    <scope>NUCLEOTIDE SEQUENCE [LARGE SCALE GENOMIC DNA]</scope>
    <source>
        <strain evidence="6">MSL47</strain>
    </source>
</reference>
<sequence>MEINKLTRIYFSPTKTTQQVINQITKSMKVKNIRTINLTEPNIRKNLNINFDDKEVLIIGVPVYGARIPDILLPYLKKLRGNNQPVILVSVYGNVEPGIALKQLYYLLKKRKFKIIGASSFIGEHSFSYEKIKLAIGRPDMCDLYKAKEFGEKVVEKLKQINDLQSISEIKITEQSTLLARLIPIIAKVLPKDGAKLFAKIPVIDKNKCNGCKKCVEICSTKAINEQKLEVNKKICLRCYACVKYCPLNAKEIEFNMEWLVKKFLNKKGRKRKEPKIYI</sequence>
<dbReference type="Gene3D" id="3.40.50.360">
    <property type="match status" value="1"/>
</dbReference>
<dbReference type="InterPro" id="IPR017900">
    <property type="entry name" value="4Fe4S_Fe_S_CS"/>
</dbReference>
<dbReference type="SUPFAM" id="SSF54862">
    <property type="entry name" value="4Fe-4S ferredoxins"/>
    <property type="match status" value="1"/>
</dbReference>
<keyword evidence="1" id="KW-0479">Metal-binding</keyword>
<evidence type="ECO:0000256" key="1">
    <source>
        <dbReference type="ARBA" id="ARBA00022723"/>
    </source>
</evidence>
<dbReference type="GO" id="GO:0046872">
    <property type="term" value="F:metal ion binding"/>
    <property type="evidence" value="ECO:0007669"/>
    <property type="project" value="UniProtKB-KW"/>
</dbReference>
<keyword evidence="2" id="KW-0408">Iron</keyword>
<evidence type="ECO:0000259" key="4">
    <source>
        <dbReference type="PROSITE" id="PS51379"/>
    </source>
</evidence>
<dbReference type="AlphaFoldDB" id="A0A285HGR7"/>
<dbReference type="RefSeq" id="WP_097018466.1">
    <property type="nucleotide sequence ID" value="NZ_OBDZ01000019.1"/>
</dbReference>
<dbReference type="PROSITE" id="PS00198">
    <property type="entry name" value="4FE4S_FER_1"/>
    <property type="match status" value="1"/>
</dbReference>
<evidence type="ECO:0000313" key="5">
    <source>
        <dbReference type="EMBL" id="SNY34915.1"/>
    </source>
</evidence>
<dbReference type="Gene3D" id="3.30.70.20">
    <property type="match status" value="1"/>
</dbReference>
<dbReference type="InterPro" id="IPR017896">
    <property type="entry name" value="4Fe4S_Fe-S-bd"/>
</dbReference>
<dbReference type="PANTHER" id="PTHR43122">
    <property type="entry name" value="FERREDOXIN SUBUNIT OF PYRUVATE:FLAVODOXIN OXIDOREDUCTASE-RELATED"/>
    <property type="match status" value="1"/>
</dbReference>
<keyword evidence="3" id="KW-0411">Iron-sulfur</keyword>
<dbReference type="SUPFAM" id="SSF52218">
    <property type="entry name" value="Flavoproteins"/>
    <property type="match status" value="1"/>
</dbReference>
<feature type="domain" description="4Fe-4S ferredoxin-type" evidence="4">
    <location>
        <begin position="200"/>
        <end position="229"/>
    </location>
</feature>
<evidence type="ECO:0000256" key="2">
    <source>
        <dbReference type="ARBA" id="ARBA00023004"/>
    </source>
</evidence>
<protein>
    <submittedName>
        <fullName evidence="5">4Fe-4S binding domain-containing protein</fullName>
    </submittedName>
</protein>
<dbReference type="InterPro" id="IPR029039">
    <property type="entry name" value="Flavoprotein-like_sf"/>
</dbReference>
<dbReference type="InterPro" id="IPR047964">
    <property type="entry name" value="EFR1-like"/>
</dbReference>
<dbReference type="GO" id="GO:0051536">
    <property type="term" value="F:iron-sulfur cluster binding"/>
    <property type="evidence" value="ECO:0007669"/>
    <property type="project" value="UniProtKB-KW"/>
</dbReference>
<name>A0A285HGR7_9FIRM</name>
<accession>A0A285HGR7</accession>
<evidence type="ECO:0000256" key="3">
    <source>
        <dbReference type="ARBA" id="ARBA00023014"/>
    </source>
</evidence>
<dbReference type="Proteomes" id="UP000219573">
    <property type="component" value="Unassembled WGS sequence"/>
</dbReference>
<dbReference type="NCBIfam" id="NF038196">
    <property type="entry name" value="ferrodoxin_EFR1"/>
    <property type="match status" value="1"/>
</dbReference>
<dbReference type="PROSITE" id="PS51379">
    <property type="entry name" value="4FE4S_FER_2"/>
    <property type="match status" value="2"/>
</dbReference>
<dbReference type="Pfam" id="PF12837">
    <property type="entry name" value="Fer4_6"/>
    <property type="match status" value="1"/>
</dbReference>
<evidence type="ECO:0000313" key="6">
    <source>
        <dbReference type="Proteomes" id="UP000219573"/>
    </source>
</evidence>
<dbReference type="EMBL" id="OBDZ01000019">
    <property type="protein sequence ID" value="SNY34915.1"/>
    <property type="molecule type" value="Genomic_DNA"/>
</dbReference>
<proteinExistence type="predicted"/>